<keyword evidence="2" id="KW-1185">Reference proteome</keyword>
<evidence type="ECO:0008006" key="3">
    <source>
        <dbReference type="Google" id="ProtNLM"/>
    </source>
</evidence>
<dbReference type="Proteomes" id="UP000316270">
    <property type="component" value="Chromosome 17"/>
</dbReference>
<organism evidence="1 2">
    <name type="scientific">Venturia effusa</name>
    <dbReference type="NCBI Taxonomy" id="50376"/>
    <lineage>
        <taxon>Eukaryota</taxon>
        <taxon>Fungi</taxon>
        <taxon>Dikarya</taxon>
        <taxon>Ascomycota</taxon>
        <taxon>Pezizomycotina</taxon>
        <taxon>Dothideomycetes</taxon>
        <taxon>Pleosporomycetidae</taxon>
        <taxon>Venturiales</taxon>
        <taxon>Venturiaceae</taxon>
        <taxon>Venturia</taxon>
    </lineage>
</organism>
<evidence type="ECO:0000313" key="2">
    <source>
        <dbReference type="Proteomes" id="UP000316270"/>
    </source>
</evidence>
<evidence type="ECO:0000313" key="1">
    <source>
        <dbReference type="EMBL" id="QDS77199.1"/>
    </source>
</evidence>
<dbReference type="AlphaFoldDB" id="A0A517LNI2"/>
<name>A0A517LNI2_9PEZI</name>
<dbReference type="OrthoDB" id="5413827at2759"/>
<dbReference type="PANTHER" id="PTHR38790">
    <property type="entry name" value="2EXR DOMAIN-CONTAINING PROTEIN-RELATED"/>
    <property type="match status" value="1"/>
</dbReference>
<protein>
    <recommendedName>
        <fullName evidence="3">F-box domain-containing protein</fullName>
    </recommendedName>
</protein>
<dbReference type="EMBL" id="CP042201">
    <property type="protein sequence ID" value="QDS77199.1"/>
    <property type="molecule type" value="Genomic_DNA"/>
</dbReference>
<accession>A0A517LNI2</accession>
<reference evidence="1 2" key="1">
    <citation type="submission" date="2019-07" db="EMBL/GenBank/DDBJ databases">
        <title>Finished genome of Venturia effusa.</title>
        <authorList>
            <person name="Young C.A."/>
            <person name="Cox M.P."/>
            <person name="Ganley A.R.D."/>
            <person name="David W.J."/>
        </authorList>
    </citation>
    <scope>NUCLEOTIDE SEQUENCE [LARGE SCALE GENOMIC DNA]</scope>
    <source>
        <strain evidence="2">albino</strain>
    </source>
</reference>
<sequence length="277" mass="31944">MSTNKHPPPPNYSNNSRLHQTQNPRFQNRQTFEAVIMISFLDFPGELRNRIYRFCLVLENPVMVKRHRKKHEELQVVPKDATSQLLSVCKRVYGEAMPILYSENEFLFWYPDCIPDFQRIIAEKSVACVSKIGIGGLRRACPDELHDSLLESFPALRKVRFTFHRMLFEEETRPSSISELQTGTIISSGSNWMKPDSCGDPHISPDLADWVFARRDLEMTMSIHIGQDNYEDGATYVDIRTDHYRIVPIPSTSPPNSSQIGENYDLEFIKSESDLTD</sequence>
<proteinExistence type="predicted"/>
<gene>
    <name evidence="1" type="ORF">FKW77_002588</name>
</gene>